<feature type="transmembrane region" description="Helical" evidence="1">
    <location>
        <begin position="24"/>
        <end position="48"/>
    </location>
</feature>
<protein>
    <submittedName>
        <fullName evidence="2">Uncharacterized protein</fullName>
    </submittedName>
</protein>
<proteinExistence type="predicted"/>
<organism evidence="2 3">
    <name type="scientific">Aspergillus sydowii CBS 593.65</name>
    <dbReference type="NCBI Taxonomy" id="1036612"/>
    <lineage>
        <taxon>Eukaryota</taxon>
        <taxon>Fungi</taxon>
        <taxon>Dikarya</taxon>
        <taxon>Ascomycota</taxon>
        <taxon>Pezizomycotina</taxon>
        <taxon>Eurotiomycetes</taxon>
        <taxon>Eurotiomycetidae</taxon>
        <taxon>Eurotiales</taxon>
        <taxon>Aspergillaceae</taxon>
        <taxon>Aspergillus</taxon>
        <taxon>Aspergillus subgen. Nidulantes</taxon>
    </lineage>
</organism>
<dbReference type="RefSeq" id="XP_040697374.1">
    <property type="nucleotide sequence ID" value="XM_040840143.1"/>
</dbReference>
<dbReference type="VEuPathDB" id="FungiDB:ASPSYDRAFT_1164257"/>
<dbReference type="EMBL" id="KV878597">
    <property type="protein sequence ID" value="OJJ53568.1"/>
    <property type="molecule type" value="Genomic_DNA"/>
</dbReference>
<sequence length="192" mass="21565">MADQTMTARSDVLRNRGLSEGQRVGIGFAILIGSFLLITATCALSICISRAIRRRRRRDALRRECEPDYPDFLPIHVTPVETMPGPLETMPEEPPRAAIQDDSYRFYCKAREAAVASVAPDDGIRNYDPVPAYTRHADQIHNRDNQTDDVSRTGARGYGDERVENHEERVVYVQVLTPRLAATPTTPQSIEL</sequence>
<accession>A0A1L9T2C1</accession>
<dbReference type="AlphaFoldDB" id="A0A1L9T2C1"/>
<name>A0A1L9T2C1_9EURO</name>
<reference evidence="3" key="1">
    <citation type="journal article" date="2017" name="Genome Biol.">
        <title>Comparative genomics reveals high biological diversity and specific adaptations in the industrially and medically important fungal genus Aspergillus.</title>
        <authorList>
            <person name="de Vries R.P."/>
            <person name="Riley R."/>
            <person name="Wiebenga A."/>
            <person name="Aguilar-Osorio G."/>
            <person name="Amillis S."/>
            <person name="Uchima C.A."/>
            <person name="Anderluh G."/>
            <person name="Asadollahi M."/>
            <person name="Askin M."/>
            <person name="Barry K."/>
            <person name="Battaglia E."/>
            <person name="Bayram O."/>
            <person name="Benocci T."/>
            <person name="Braus-Stromeyer S.A."/>
            <person name="Caldana C."/>
            <person name="Canovas D."/>
            <person name="Cerqueira G.C."/>
            <person name="Chen F."/>
            <person name="Chen W."/>
            <person name="Choi C."/>
            <person name="Clum A."/>
            <person name="Dos Santos R.A."/>
            <person name="Damasio A.R."/>
            <person name="Diallinas G."/>
            <person name="Emri T."/>
            <person name="Fekete E."/>
            <person name="Flipphi M."/>
            <person name="Freyberg S."/>
            <person name="Gallo A."/>
            <person name="Gournas C."/>
            <person name="Habgood R."/>
            <person name="Hainaut M."/>
            <person name="Harispe M.L."/>
            <person name="Henrissat B."/>
            <person name="Hilden K.S."/>
            <person name="Hope R."/>
            <person name="Hossain A."/>
            <person name="Karabika E."/>
            <person name="Karaffa L."/>
            <person name="Karanyi Z."/>
            <person name="Krasevec N."/>
            <person name="Kuo A."/>
            <person name="Kusch H."/>
            <person name="LaButti K."/>
            <person name="Lagendijk E.L."/>
            <person name="Lapidus A."/>
            <person name="Levasseur A."/>
            <person name="Lindquist E."/>
            <person name="Lipzen A."/>
            <person name="Logrieco A.F."/>
            <person name="MacCabe A."/>
            <person name="Maekelae M.R."/>
            <person name="Malavazi I."/>
            <person name="Melin P."/>
            <person name="Meyer V."/>
            <person name="Mielnichuk N."/>
            <person name="Miskei M."/>
            <person name="Molnar A.P."/>
            <person name="Mule G."/>
            <person name="Ngan C.Y."/>
            <person name="Orejas M."/>
            <person name="Orosz E."/>
            <person name="Ouedraogo J.P."/>
            <person name="Overkamp K.M."/>
            <person name="Park H.-S."/>
            <person name="Perrone G."/>
            <person name="Piumi F."/>
            <person name="Punt P.J."/>
            <person name="Ram A.F."/>
            <person name="Ramon A."/>
            <person name="Rauscher S."/>
            <person name="Record E."/>
            <person name="Riano-Pachon D.M."/>
            <person name="Robert V."/>
            <person name="Roehrig J."/>
            <person name="Ruller R."/>
            <person name="Salamov A."/>
            <person name="Salih N.S."/>
            <person name="Samson R.A."/>
            <person name="Sandor E."/>
            <person name="Sanguinetti M."/>
            <person name="Schuetze T."/>
            <person name="Sepcic K."/>
            <person name="Shelest E."/>
            <person name="Sherlock G."/>
            <person name="Sophianopoulou V."/>
            <person name="Squina F.M."/>
            <person name="Sun H."/>
            <person name="Susca A."/>
            <person name="Todd R.B."/>
            <person name="Tsang A."/>
            <person name="Unkles S.E."/>
            <person name="van de Wiele N."/>
            <person name="van Rossen-Uffink D."/>
            <person name="Oliveira J.V."/>
            <person name="Vesth T.C."/>
            <person name="Visser J."/>
            <person name="Yu J.-H."/>
            <person name="Zhou M."/>
            <person name="Andersen M.R."/>
            <person name="Archer D.B."/>
            <person name="Baker S.E."/>
            <person name="Benoit I."/>
            <person name="Brakhage A.A."/>
            <person name="Braus G.H."/>
            <person name="Fischer R."/>
            <person name="Frisvad J.C."/>
            <person name="Goldman G.H."/>
            <person name="Houbraken J."/>
            <person name="Oakley B."/>
            <person name="Pocsi I."/>
            <person name="Scazzocchio C."/>
            <person name="Seiboth B."/>
            <person name="vanKuyk P.A."/>
            <person name="Wortman J."/>
            <person name="Dyer P.S."/>
            <person name="Grigoriev I.V."/>
        </authorList>
    </citation>
    <scope>NUCLEOTIDE SEQUENCE [LARGE SCALE GENOMIC DNA]</scope>
    <source>
        <strain evidence="3">CBS 593.65</strain>
    </source>
</reference>
<evidence type="ECO:0000313" key="2">
    <source>
        <dbReference type="EMBL" id="OJJ53568.1"/>
    </source>
</evidence>
<keyword evidence="1" id="KW-0472">Membrane</keyword>
<dbReference type="Proteomes" id="UP000184356">
    <property type="component" value="Unassembled WGS sequence"/>
</dbReference>
<keyword evidence="3" id="KW-1185">Reference proteome</keyword>
<evidence type="ECO:0000313" key="3">
    <source>
        <dbReference type="Proteomes" id="UP000184356"/>
    </source>
</evidence>
<dbReference type="GeneID" id="63756216"/>
<dbReference type="OrthoDB" id="10492122at2759"/>
<keyword evidence="1" id="KW-1133">Transmembrane helix</keyword>
<gene>
    <name evidence="2" type="ORF">ASPSYDRAFT_1164257</name>
</gene>
<keyword evidence="1" id="KW-0812">Transmembrane</keyword>
<evidence type="ECO:0000256" key="1">
    <source>
        <dbReference type="SAM" id="Phobius"/>
    </source>
</evidence>